<evidence type="ECO:0000256" key="1">
    <source>
        <dbReference type="SAM" id="MobiDB-lite"/>
    </source>
</evidence>
<dbReference type="Proteomes" id="UP000235392">
    <property type="component" value="Unassembled WGS sequence"/>
</dbReference>
<gene>
    <name evidence="2" type="ORF">PCASD_21188</name>
</gene>
<accession>A0A2N5TSZ2</accession>
<protein>
    <submittedName>
        <fullName evidence="2">Uncharacterized protein</fullName>
    </submittedName>
</protein>
<reference evidence="2 3" key="1">
    <citation type="submission" date="2017-11" db="EMBL/GenBank/DDBJ databases">
        <title>De novo assembly and phasing of dikaryotic genomes from two isolates of Puccinia coronata f. sp. avenae, the causal agent of oat crown rust.</title>
        <authorList>
            <person name="Miller M.E."/>
            <person name="Zhang Y."/>
            <person name="Omidvar V."/>
            <person name="Sperschneider J."/>
            <person name="Schwessinger B."/>
            <person name="Raley C."/>
            <person name="Palmer J.M."/>
            <person name="Garnica D."/>
            <person name="Upadhyaya N."/>
            <person name="Rathjen J."/>
            <person name="Taylor J.M."/>
            <person name="Park R.F."/>
            <person name="Dodds P.N."/>
            <person name="Hirsch C.D."/>
            <person name="Kianian S.F."/>
            <person name="Figueroa M."/>
        </authorList>
    </citation>
    <scope>NUCLEOTIDE SEQUENCE [LARGE SCALE GENOMIC DNA]</scope>
    <source>
        <strain evidence="2">12SD80</strain>
    </source>
</reference>
<feature type="region of interest" description="Disordered" evidence="1">
    <location>
        <begin position="1"/>
        <end position="44"/>
    </location>
</feature>
<feature type="region of interest" description="Disordered" evidence="1">
    <location>
        <begin position="83"/>
        <end position="129"/>
    </location>
</feature>
<organism evidence="2 3">
    <name type="scientific">Puccinia coronata f. sp. avenae</name>
    <dbReference type="NCBI Taxonomy" id="200324"/>
    <lineage>
        <taxon>Eukaryota</taxon>
        <taxon>Fungi</taxon>
        <taxon>Dikarya</taxon>
        <taxon>Basidiomycota</taxon>
        <taxon>Pucciniomycotina</taxon>
        <taxon>Pucciniomycetes</taxon>
        <taxon>Pucciniales</taxon>
        <taxon>Pucciniaceae</taxon>
        <taxon>Puccinia</taxon>
    </lineage>
</organism>
<evidence type="ECO:0000313" key="3">
    <source>
        <dbReference type="Proteomes" id="UP000235392"/>
    </source>
</evidence>
<feature type="non-terminal residue" evidence="2">
    <location>
        <position position="1"/>
    </location>
</feature>
<comment type="caution">
    <text evidence="2">The sequence shown here is derived from an EMBL/GenBank/DDBJ whole genome shotgun (WGS) entry which is preliminary data.</text>
</comment>
<evidence type="ECO:0000313" key="2">
    <source>
        <dbReference type="EMBL" id="PLW28615.1"/>
    </source>
</evidence>
<proteinExistence type="predicted"/>
<sequence length="178" mass="19711">SNDIRLSSKRTAPPSHWHSPLSGFSAYRGDHTIQGTEGPPQTGRLTLSLFTRPDGAAAGDREKMISRVPLVHDVRDVDFHQPISKKSRLLNLGPPLLPDEEMAESTESAHTEDSLDYSSDGSSPSSSTYVRSSASYEAARLHENMARRTSYRLPTGIISNLFLQLSTHRKERQAALQR</sequence>
<dbReference type="AlphaFoldDB" id="A0A2N5TSZ2"/>
<dbReference type="EMBL" id="PGCI01000359">
    <property type="protein sequence ID" value="PLW28615.1"/>
    <property type="molecule type" value="Genomic_DNA"/>
</dbReference>
<feature type="compositionally biased region" description="Low complexity" evidence="1">
    <location>
        <begin position="116"/>
        <end position="129"/>
    </location>
</feature>
<name>A0A2N5TSZ2_9BASI</name>